<comment type="caution">
    <text evidence="2">The sequence shown here is derived from an EMBL/GenBank/DDBJ whole genome shotgun (WGS) entry which is preliminary data.</text>
</comment>
<dbReference type="Proteomes" id="UP001516662">
    <property type="component" value="Unassembled WGS sequence"/>
</dbReference>
<dbReference type="EMBL" id="JADCLJ010000011">
    <property type="protein sequence ID" value="MBE4907583.1"/>
    <property type="molecule type" value="Genomic_DNA"/>
</dbReference>
<gene>
    <name evidence="2" type="ORF">IMZ08_05830</name>
</gene>
<feature type="region of interest" description="Disordered" evidence="1">
    <location>
        <begin position="1"/>
        <end position="25"/>
    </location>
</feature>
<keyword evidence="3" id="KW-1185">Reference proteome</keyword>
<proteinExistence type="predicted"/>
<evidence type="ECO:0000313" key="3">
    <source>
        <dbReference type="Proteomes" id="UP001516662"/>
    </source>
</evidence>
<evidence type="ECO:0000313" key="2">
    <source>
        <dbReference type="EMBL" id="MBE4907583.1"/>
    </source>
</evidence>
<sequence length="52" mass="5753">MARLINPVEPSKRNKPGIDGQLHGGTMEEVDQMSNAIAEAVENMTKDDEEKK</sequence>
<accession>A0ABR9QGG6</accession>
<dbReference type="RefSeq" id="WP_193535057.1">
    <property type="nucleotide sequence ID" value="NZ_JADCLJ010000011.1"/>
</dbReference>
<reference evidence="2 3" key="1">
    <citation type="submission" date="2020-10" db="EMBL/GenBank/DDBJ databases">
        <title>Bacillus sp. HD4P25, an endophyte from a halophyte.</title>
        <authorList>
            <person name="Sun J.-Q."/>
        </authorList>
    </citation>
    <scope>NUCLEOTIDE SEQUENCE [LARGE SCALE GENOMIC DNA]</scope>
    <source>
        <strain evidence="2 3">YIM 93174</strain>
    </source>
</reference>
<name>A0ABR9QGG6_9BACI</name>
<organism evidence="2 3">
    <name type="scientific">Litchfieldia luteola</name>
    <dbReference type="NCBI Taxonomy" id="682179"/>
    <lineage>
        <taxon>Bacteria</taxon>
        <taxon>Bacillati</taxon>
        <taxon>Bacillota</taxon>
        <taxon>Bacilli</taxon>
        <taxon>Bacillales</taxon>
        <taxon>Bacillaceae</taxon>
        <taxon>Litchfieldia</taxon>
    </lineage>
</organism>
<protein>
    <submittedName>
        <fullName evidence="2">Uncharacterized protein</fullName>
    </submittedName>
</protein>
<evidence type="ECO:0000256" key="1">
    <source>
        <dbReference type="SAM" id="MobiDB-lite"/>
    </source>
</evidence>